<dbReference type="STRING" id="3750.A0A498KLT4"/>
<sequence length="100" mass="10897">MATLATTEICDTNTTLVGAEVCVCCHQFSRDTDIPSILMPHYDTQGVRDNVLVRQLLETKGEGRVLVIDGGGSMRCALVGGNLDSWLKHGMGRCCGEWMH</sequence>
<accession>A0A498KLT4</accession>
<dbReference type="PANTHER" id="PTHR33254:SF4">
    <property type="entry name" value="4-HYDROXY-4-METHYL-2-OXOGLUTARATE ALDOLASE 3-RELATED"/>
    <property type="match status" value="1"/>
</dbReference>
<dbReference type="Gene3D" id="3.50.30.40">
    <property type="entry name" value="Ribonuclease E inhibitor RraA/RraA-like"/>
    <property type="match status" value="1"/>
</dbReference>
<reference evidence="2 3" key="1">
    <citation type="submission" date="2018-10" db="EMBL/GenBank/DDBJ databases">
        <title>A high-quality apple genome assembly.</title>
        <authorList>
            <person name="Hu J."/>
        </authorList>
    </citation>
    <scope>NUCLEOTIDE SEQUENCE [LARGE SCALE GENOMIC DNA]</scope>
    <source>
        <strain evidence="3">cv. HFTH1</strain>
        <tissue evidence="2">Young leaf</tissue>
    </source>
</reference>
<keyword evidence="3" id="KW-1185">Reference proteome</keyword>
<dbReference type="Proteomes" id="UP000290289">
    <property type="component" value="Chromosome 1"/>
</dbReference>
<gene>
    <name evidence="2" type="ORF">DVH24_022580</name>
</gene>
<evidence type="ECO:0000313" key="2">
    <source>
        <dbReference type="EMBL" id="RXI08436.1"/>
    </source>
</evidence>
<protein>
    <recommendedName>
        <fullName evidence="4">Oxaloacetate decarboxylase</fullName>
    </recommendedName>
</protein>
<evidence type="ECO:0000313" key="3">
    <source>
        <dbReference type="Proteomes" id="UP000290289"/>
    </source>
</evidence>
<dbReference type="AlphaFoldDB" id="A0A498KLT4"/>
<feature type="binding site" evidence="1">
    <location>
        <begin position="80"/>
        <end position="83"/>
    </location>
    <ligand>
        <name>substrate</name>
    </ligand>
</feature>
<dbReference type="Pfam" id="PF03737">
    <property type="entry name" value="RraA-like"/>
    <property type="match status" value="1"/>
</dbReference>
<name>A0A498KLT4_MALDO</name>
<organism evidence="2 3">
    <name type="scientific">Malus domestica</name>
    <name type="common">Apple</name>
    <name type="synonym">Pyrus malus</name>
    <dbReference type="NCBI Taxonomy" id="3750"/>
    <lineage>
        <taxon>Eukaryota</taxon>
        <taxon>Viridiplantae</taxon>
        <taxon>Streptophyta</taxon>
        <taxon>Embryophyta</taxon>
        <taxon>Tracheophyta</taxon>
        <taxon>Spermatophyta</taxon>
        <taxon>Magnoliopsida</taxon>
        <taxon>eudicotyledons</taxon>
        <taxon>Gunneridae</taxon>
        <taxon>Pentapetalae</taxon>
        <taxon>rosids</taxon>
        <taxon>fabids</taxon>
        <taxon>Rosales</taxon>
        <taxon>Rosaceae</taxon>
        <taxon>Amygdaloideae</taxon>
        <taxon>Maleae</taxon>
        <taxon>Malus</taxon>
    </lineage>
</organism>
<dbReference type="EMBL" id="RDQH01000327">
    <property type="protein sequence ID" value="RXI08436.1"/>
    <property type="molecule type" value="Genomic_DNA"/>
</dbReference>
<dbReference type="InterPro" id="IPR036704">
    <property type="entry name" value="RraA/RraA-like_sf"/>
</dbReference>
<dbReference type="InterPro" id="IPR005493">
    <property type="entry name" value="RraA/RraA-like"/>
</dbReference>
<comment type="caution">
    <text evidence="2">The sequence shown here is derived from an EMBL/GenBank/DDBJ whole genome shotgun (WGS) entry which is preliminary data.</text>
</comment>
<proteinExistence type="predicted"/>
<evidence type="ECO:0000256" key="1">
    <source>
        <dbReference type="PIRSR" id="PIRSR605493-1"/>
    </source>
</evidence>
<evidence type="ECO:0008006" key="4">
    <source>
        <dbReference type="Google" id="ProtNLM"/>
    </source>
</evidence>
<dbReference type="SUPFAM" id="SSF89562">
    <property type="entry name" value="RraA-like"/>
    <property type="match status" value="1"/>
</dbReference>
<dbReference type="PANTHER" id="PTHR33254">
    <property type="entry name" value="4-HYDROXY-4-METHYL-2-OXOGLUTARATE ALDOLASE 3-RELATED"/>
    <property type="match status" value="1"/>
</dbReference>